<evidence type="ECO:0000259" key="3">
    <source>
        <dbReference type="Pfam" id="PF20434"/>
    </source>
</evidence>
<evidence type="ECO:0000256" key="2">
    <source>
        <dbReference type="SAM" id="SignalP"/>
    </source>
</evidence>
<dbReference type="AlphaFoldDB" id="A0A1H4R0B1"/>
<feature type="domain" description="BD-FAE-like" evidence="3">
    <location>
        <begin position="73"/>
        <end position="263"/>
    </location>
</feature>
<organism evidence="4 5">
    <name type="scientific">Terriglobus roseus</name>
    <dbReference type="NCBI Taxonomy" id="392734"/>
    <lineage>
        <taxon>Bacteria</taxon>
        <taxon>Pseudomonadati</taxon>
        <taxon>Acidobacteriota</taxon>
        <taxon>Terriglobia</taxon>
        <taxon>Terriglobales</taxon>
        <taxon>Acidobacteriaceae</taxon>
        <taxon>Terriglobus</taxon>
    </lineage>
</organism>
<evidence type="ECO:0000256" key="1">
    <source>
        <dbReference type="ARBA" id="ARBA00022801"/>
    </source>
</evidence>
<dbReference type="PANTHER" id="PTHR48081:SF33">
    <property type="entry name" value="KYNURENINE FORMAMIDASE"/>
    <property type="match status" value="1"/>
</dbReference>
<dbReference type="GO" id="GO:0016787">
    <property type="term" value="F:hydrolase activity"/>
    <property type="evidence" value="ECO:0007669"/>
    <property type="project" value="UniProtKB-KW"/>
</dbReference>
<dbReference type="InterPro" id="IPR050300">
    <property type="entry name" value="GDXG_lipolytic_enzyme"/>
</dbReference>
<dbReference type="InterPro" id="IPR029058">
    <property type="entry name" value="AB_hydrolase_fold"/>
</dbReference>
<dbReference type="PANTHER" id="PTHR48081">
    <property type="entry name" value="AB HYDROLASE SUPERFAMILY PROTEIN C4A8.06C"/>
    <property type="match status" value="1"/>
</dbReference>
<dbReference type="Pfam" id="PF20434">
    <property type="entry name" value="BD-FAE"/>
    <property type="match status" value="1"/>
</dbReference>
<dbReference type="EMBL" id="FNSD01000001">
    <property type="protein sequence ID" value="SEC25197.1"/>
    <property type="molecule type" value="Genomic_DNA"/>
</dbReference>
<gene>
    <name evidence="4" type="ORF">SAMN05443244_3015</name>
</gene>
<dbReference type="InterPro" id="IPR049492">
    <property type="entry name" value="BD-FAE-like_dom"/>
</dbReference>
<dbReference type="Gene3D" id="3.40.50.1820">
    <property type="entry name" value="alpha/beta hydrolase"/>
    <property type="match status" value="1"/>
</dbReference>
<evidence type="ECO:0000313" key="4">
    <source>
        <dbReference type="EMBL" id="SEC25197.1"/>
    </source>
</evidence>
<feature type="signal peptide" evidence="2">
    <location>
        <begin position="1"/>
        <end position="19"/>
    </location>
</feature>
<protein>
    <submittedName>
        <fullName evidence="4">Acetyl esterase/lipase</fullName>
    </submittedName>
</protein>
<accession>A0A1H4R0B1</accession>
<dbReference type="Proteomes" id="UP000182409">
    <property type="component" value="Unassembled WGS sequence"/>
</dbReference>
<feature type="chain" id="PRO_5010377736" evidence="2">
    <location>
        <begin position="20"/>
        <end position="315"/>
    </location>
</feature>
<dbReference type="SUPFAM" id="SSF53474">
    <property type="entry name" value="alpha/beta-Hydrolases"/>
    <property type="match status" value="1"/>
</dbReference>
<sequence>MKLWIPSLLGSLMTASLFAQKISDQPKAPELSVVSAAGLMGPPEFQALPSKPADFRYSYGPNADQFGELRVPSNTGPHPVAILIHGGCWRADYSTLRDLAPMADALKAKGIATWNIEYRRLSQSGGGWPGTYLDVGKGADYLRIIAERHRLDLSRVILVGHSAGGHLAMWAASRSRLAAGSPLHVNDPLPIRGVVNLAGTADMEAFIPFEQDACAESVVEELLGGKPFEVPEHYEQASAIRRLPIGVSQILFWGRKDQVVPMSLGERYINAAKDAGDSVRLIAFPTVGHFEIASPFSVTWPTIESEIALLLQKKP</sequence>
<name>A0A1H4R0B1_9BACT</name>
<keyword evidence="1" id="KW-0378">Hydrolase</keyword>
<proteinExistence type="predicted"/>
<keyword evidence="2" id="KW-0732">Signal</keyword>
<evidence type="ECO:0000313" key="5">
    <source>
        <dbReference type="Proteomes" id="UP000182409"/>
    </source>
</evidence>
<reference evidence="4 5" key="1">
    <citation type="submission" date="2016-10" db="EMBL/GenBank/DDBJ databases">
        <authorList>
            <person name="de Groot N.N."/>
        </authorList>
    </citation>
    <scope>NUCLEOTIDE SEQUENCE [LARGE SCALE GENOMIC DNA]</scope>
    <source>
        <strain evidence="4 5">AB35.6</strain>
    </source>
</reference>